<organism evidence="3 4">
    <name type="scientific">Babesia gibsoni</name>
    <dbReference type="NCBI Taxonomy" id="33632"/>
    <lineage>
        <taxon>Eukaryota</taxon>
        <taxon>Sar</taxon>
        <taxon>Alveolata</taxon>
        <taxon>Apicomplexa</taxon>
        <taxon>Aconoidasida</taxon>
        <taxon>Piroplasmida</taxon>
        <taxon>Babesiidae</taxon>
        <taxon>Babesia</taxon>
    </lineage>
</organism>
<gene>
    <name evidence="3" type="ORF">BgAZ_107610</name>
</gene>
<dbReference type="AlphaFoldDB" id="A0AAD8PG59"/>
<proteinExistence type="predicted"/>
<feature type="region of interest" description="Disordered" evidence="2">
    <location>
        <begin position="105"/>
        <end position="127"/>
    </location>
</feature>
<keyword evidence="4" id="KW-1185">Reference proteome</keyword>
<feature type="region of interest" description="Disordered" evidence="2">
    <location>
        <begin position="1"/>
        <end position="30"/>
    </location>
</feature>
<reference evidence="3" key="1">
    <citation type="submission" date="2023-08" db="EMBL/GenBank/DDBJ databases">
        <title>Draft sequence of the Babesia gibsoni genome.</title>
        <authorList>
            <person name="Yamagishi J.Y."/>
            <person name="Xuan X.X."/>
        </authorList>
    </citation>
    <scope>NUCLEOTIDE SEQUENCE</scope>
    <source>
        <strain evidence="3">Azabu</strain>
    </source>
</reference>
<name>A0AAD8PG59_BABGI</name>
<evidence type="ECO:0000313" key="3">
    <source>
        <dbReference type="EMBL" id="KAK1444855.1"/>
    </source>
</evidence>
<feature type="coiled-coil region" evidence="1">
    <location>
        <begin position="225"/>
        <end position="336"/>
    </location>
</feature>
<dbReference type="EMBL" id="JAVEPI010000001">
    <property type="protein sequence ID" value="KAK1444855.1"/>
    <property type="molecule type" value="Genomic_DNA"/>
</dbReference>
<dbReference type="Proteomes" id="UP001230268">
    <property type="component" value="Unassembled WGS sequence"/>
</dbReference>
<feature type="compositionally biased region" description="Basic and acidic residues" evidence="2">
    <location>
        <begin position="548"/>
        <end position="557"/>
    </location>
</feature>
<protein>
    <submittedName>
        <fullName evidence="3">Uncharacterized protein</fullName>
    </submittedName>
</protein>
<accession>A0AAD8PG59</accession>
<evidence type="ECO:0000256" key="1">
    <source>
        <dbReference type="SAM" id="Coils"/>
    </source>
</evidence>
<keyword evidence="1" id="KW-0175">Coiled coil</keyword>
<comment type="caution">
    <text evidence="3">The sequence shown here is derived from an EMBL/GenBank/DDBJ whole genome shotgun (WGS) entry which is preliminary data.</text>
</comment>
<evidence type="ECO:0000256" key="2">
    <source>
        <dbReference type="SAM" id="MobiDB-lite"/>
    </source>
</evidence>
<feature type="region of interest" description="Disordered" evidence="2">
    <location>
        <begin position="535"/>
        <end position="557"/>
    </location>
</feature>
<evidence type="ECO:0000313" key="4">
    <source>
        <dbReference type="Proteomes" id="UP001230268"/>
    </source>
</evidence>
<sequence>MKPTGEPVLPGSSEHSKDVGSGHSPIATPLAAHTSDKCDVVRFVDIFGTDEGTLSPLTNDGMKVYCNDSFHSTPTRQRMPPHTTSKKKLTFSDRVVNEAKKLRQRLQKGMAENPGHTTPATPTLRGLNAPRSADIDDDISPASGWLSAYATSQANKECPGSCIPKILQDKGYTQLFMRADAKVMEWFRNKFNSIDETYGTLAQAICELSKAPVPSSESIDQSPATTKALEDVKLLKEEIEHMKAKVEEDGDLREKLAEATANVEELENKLAVERKHNEENLKDKMILKQRIDDYSRELKNLQESLDIIKTMRVSEMEENEKHKAELLSKISQLQKDVTHFNDNLFSCYKVIESQKTDNTYLKKDNEILCDEVKRLKSDMRRLYETNSSLKSQNLSLIEINNRIRTKTLFKSETPDTCSTRDTCTSRISWPSKDELPFLPLFNESPSINLCNDYTNSINECKQSQRVVNQMVNSSLNSSGMATMASMAKRASTMEECTGYMYETHKDITKSPEFTLPGISENGKALVSSDNQGSHTLDDSFLVQNGNNRNDHDTDKGDATANNTCIVDHSTIFSVDHATPNYVETINAMDLTTDSKTIPLTGLSNKTWLIEKVSRVSNRSSLEYLKEKIKLITSPDNKGSAAV</sequence>